<sequence length="46" mass="5339">MQESTSSVKTEWIVHMKKTESNYHEDTSAVESGKKDLAEVLEIWQK</sequence>
<comment type="caution">
    <text evidence="1">The sequence shown here is derived from an EMBL/GenBank/DDBJ whole genome shotgun (WGS) entry which is preliminary data.</text>
</comment>
<proteinExistence type="predicted"/>
<dbReference type="AlphaFoldDB" id="A0A392SSJ0"/>
<evidence type="ECO:0000313" key="2">
    <source>
        <dbReference type="Proteomes" id="UP000265520"/>
    </source>
</evidence>
<protein>
    <submittedName>
        <fullName evidence="1">125 kDa kinesin-like protein</fullName>
    </submittedName>
</protein>
<accession>A0A392SSJ0</accession>
<organism evidence="1 2">
    <name type="scientific">Trifolium medium</name>
    <dbReference type="NCBI Taxonomy" id="97028"/>
    <lineage>
        <taxon>Eukaryota</taxon>
        <taxon>Viridiplantae</taxon>
        <taxon>Streptophyta</taxon>
        <taxon>Embryophyta</taxon>
        <taxon>Tracheophyta</taxon>
        <taxon>Spermatophyta</taxon>
        <taxon>Magnoliopsida</taxon>
        <taxon>eudicotyledons</taxon>
        <taxon>Gunneridae</taxon>
        <taxon>Pentapetalae</taxon>
        <taxon>rosids</taxon>
        <taxon>fabids</taxon>
        <taxon>Fabales</taxon>
        <taxon>Fabaceae</taxon>
        <taxon>Papilionoideae</taxon>
        <taxon>50 kb inversion clade</taxon>
        <taxon>NPAAA clade</taxon>
        <taxon>Hologalegina</taxon>
        <taxon>IRL clade</taxon>
        <taxon>Trifolieae</taxon>
        <taxon>Trifolium</taxon>
    </lineage>
</organism>
<dbReference type="EMBL" id="LXQA010422326">
    <property type="protein sequence ID" value="MCI50816.1"/>
    <property type="molecule type" value="Genomic_DNA"/>
</dbReference>
<evidence type="ECO:0000313" key="1">
    <source>
        <dbReference type="EMBL" id="MCI50816.1"/>
    </source>
</evidence>
<name>A0A392SSJ0_9FABA</name>
<dbReference type="Proteomes" id="UP000265520">
    <property type="component" value="Unassembled WGS sequence"/>
</dbReference>
<keyword evidence="2" id="KW-1185">Reference proteome</keyword>
<reference evidence="1 2" key="1">
    <citation type="journal article" date="2018" name="Front. Plant Sci.">
        <title>Red Clover (Trifolium pratense) and Zigzag Clover (T. medium) - A Picture of Genomic Similarities and Differences.</title>
        <authorList>
            <person name="Dluhosova J."/>
            <person name="Istvanek J."/>
            <person name="Nedelnik J."/>
            <person name="Repkova J."/>
        </authorList>
    </citation>
    <scope>NUCLEOTIDE SEQUENCE [LARGE SCALE GENOMIC DNA]</scope>
    <source>
        <strain evidence="2">cv. 10/8</strain>
        <tissue evidence="1">Leaf</tissue>
    </source>
</reference>